<dbReference type="EMBL" id="PSVT01000003">
    <property type="protein sequence ID" value="PPH79254.1"/>
    <property type="molecule type" value="Genomic_DNA"/>
</dbReference>
<sequence>MRIVESITPVSASPWLGLSGDWHGNLTHALTAIRAFHQRGIEHALQLGDFGFIWSTERPNSGDLQLDEMNALLDSLGMTLWIIDGNHENHARIRELAADDSGIRFAHSRIRILPRGWRATFPTGRVIAALGGANSIDRYARKPGIGWWSDEQIKEDDLAALGTDPVDVLLSHDAPNDIPYLQLILRGNEKRWDPRGLAYANAGQAQFQRGFLQVKPNLTVGWHYPLFVNQTIERDGFTSRHVILDLDDRTAVSQAVLDTDTLELSFFRLDSAPVRHPQLR</sequence>
<reference evidence="1 2" key="1">
    <citation type="submission" date="2018-02" db="EMBL/GenBank/DDBJ databases">
        <title>Bacteriophage NCPPB3778 and a type I-E CRISPR drive the evolution of the US Biological Select Agent, Rathayibacter toxicus.</title>
        <authorList>
            <person name="Davis E.W.II."/>
            <person name="Tabima J.F."/>
            <person name="Weisberg A.J."/>
            <person name="Lopes L.D."/>
            <person name="Wiseman M.S."/>
            <person name="Wiseman M.S."/>
            <person name="Pupko T."/>
            <person name="Belcher M.S."/>
            <person name="Sechler A.J."/>
            <person name="Tancos M.A."/>
            <person name="Schroeder B.K."/>
            <person name="Murray T.D."/>
            <person name="Luster D.G."/>
            <person name="Schneider W.L."/>
            <person name="Rogers E."/>
            <person name="Andreote F.D."/>
            <person name="Grunwald N.J."/>
            <person name="Putnam M.L."/>
            <person name="Chang J.H."/>
        </authorList>
    </citation>
    <scope>NUCLEOTIDE SEQUENCE [LARGE SCALE GENOMIC DNA]</scope>
    <source>
        <strain evidence="1 2">AY1D6</strain>
    </source>
</reference>
<dbReference type="InterPro" id="IPR029052">
    <property type="entry name" value="Metallo-depent_PP-like"/>
</dbReference>
<evidence type="ECO:0000313" key="1">
    <source>
        <dbReference type="EMBL" id="PPH79254.1"/>
    </source>
</evidence>
<gene>
    <name evidence="1" type="ORF">C5C40_02645</name>
</gene>
<keyword evidence="2" id="KW-1185">Reference proteome</keyword>
<dbReference type="SUPFAM" id="SSF56300">
    <property type="entry name" value="Metallo-dependent phosphatases"/>
    <property type="match status" value="1"/>
</dbReference>
<organism evidence="1 2">
    <name type="scientific">Rathayibacter rathayi</name>
    <name type="common">Corynebacterium rathayi</name>
    <dbReference type="NCBI Taxonomy" id="33887"/>
    <lineage>
        <taxon>Bacteria</taxon>
        <taxon>Bacillati</taxon>
        <taxon>Actinomycetota</taxon>
        <taxon>Actinomycetes</taxon>
        <taxon>Micrococcales</taxon>
        <taxon>Microbacteriaceae</taxon>
        <taxon>Rathayibacter</taxon>
    </lineage>
</organism>
<dbReference type="Proteomes" id="UP000239698">
    <property type="component" value="Unassembled WGS sequence"/>
</dbReference>
<accession>A0ABX5AEF5</accession>
<name>A0ABX5AEF5_RATRA</name>
<comment type="caution">
    <text evidence="1">The sequence shown here is derived from an EMBL/GenBank/DDBJ whole genome shotgun (WGS) entry which is preliminary data.</text>
</comment>
<evidence type="ECO:0008006" key="3">
    <source>
        <dbReference type="Google" id="ProtNLM"/>
    </source>
</evidence>
<proteinExistence type="predicted"/>
<protein>
    <recommendedName>
        <fullName evidence="3">Calcineurin-like phosphoesterase domain-containing protein</fullName>
    </recommendedName>
</protein>
<evidence type="ECO:0000313" key="2">
    <source>
        <dbReference type="Proteomes" id="UP000239698"/>
    </source>
</evidence>